<dbReference type="GO" id="GO:0016788">
    <property type="term" value="F:hydrolase activity, acting on ester bonds"/>
    <property type="evidence" value="ECO:0007669"/>
    <property type="project" value="InterPro"/>
</dbReference>
<dbReference type="InterPro" id="IPR035669">
    <property type="entry name" value="SGNH_plant_lipase-like"/>
</dbReference>
<dbReference type="RefSeq" id="XP_044952529.1">
    <property type="nucleotide sequence ID" value="XM_045096594.1"/>
</dbReference>
<dbReference type="CDD" id="cd01837">
    <property type="entry name" value="SGNH_plant_lipase_like"/>
    <property type="match status" value="1"/>
</dbReference>
<name>F2D135_HORVV</name>
<dbReference type="AlphaFoldDB" id="F2D135"/>
<evidence type="ECO:0000256" key="3">
    <source>
        <dbReference type="ARBA" id="ARBA00022963"/>
    </source>
</evidence>
<dbReference type="GO" id="GO:0016042">
    <property type="term" value="P:lipid catabolic process"/>
    <property type="evidence" value="ECO:0007669"/>
    <property type="project" value="UniProtKB-KW"/>
</dbReference>
<evidence type="ECO:0000256" key="2">
    <source>
        <dbReference type="ARBA" id="ARBA00022801"/>
    </source>
</evidence>
<reference evidence="5" key="4">
    <citation type="submission" date="2022-01" db="UniProtKB">
        <authorList>
            <consortium name="EnsemblPlants"/>
        </authorList>
    </citation>
    <scope>IDENTIFICATION</scope>
    <source>
        <strain evidence="5">subsp. vulgare</strain>
    </source>
</reference>
<dbReference type="OrthoDB" id="1600564at2759"/>
<dbReference type="EMBL" id="AK357592">
    <property type="protein sequence ID" value="BAJ88806.1"/>
    <property type="molecule type" value="mRNA"/>
</dbReference>
<dbReference type="KEGG" id="hvg:123402659"/>
<dbReference type="ExpressionAtlas" id="F2D135">
    <property type="expression patterns" value="baseline and differential"/>
</dbReference>
<evidence type="ECO:0000256" key="1">
    <source>
        <dbReference type="ARBA" id="ARBA00008668"/>
    </source>
</evidence>
<keyword evidence="3" id="KW-0442">Lipid degradation</keyword>
<sequence>MIGVRMASDNAPVILVVALIICAGGGMTISPAAAEEVHQVPAVYVFGDSTVDVGNLKYLPGNFTLPLPYGIDFPLADSSRPNGRFSNGYNMADCISRILGFDMSPPAYLSLTPETSGQILKGFGGVNYAAGGSGILDITGNSALPLSKQVEYFAATKAKMIEGSGGNSTDIDALLSKSLFLISDGGNDMFEHFKKHPFGFITHPFCKDLLANYTKHVKALYGLGARRFGVIDVAPIGCVPMVRAVSLFGDRGCNGFADKLAKDFDDALGNAMADLAASLPGMRYSVGSAYKLVEYYTAHPGAAGLKVVNSACCGGGRLNGREFCGTPNTTLCVNRDEYLFWDGVHGTQATWNKGAEEIYGAPVELGFAAPVNFKQLILDDERAVSAANLLVSV</sequence>
<dbReference type="Gramene" id="HORVU.MOREX.r3.6HG0616020.1">
    <property type="protein sequence ID" value="HORVU.MOREX.r3.6HG0616020.1"/>
    <property type="gene ID" value="HORVU.MOREX.r3.6HG0616020"/>
</dbReference>
<organism evidence="4">
    <name type="scientific">Hordeum vulgare subsp. vulgare</name>
    <name type="common">Domesticated barley</name>
    <dbReference type="NCBI Taxonomy" id="112509"/>
    <lineage>
        <taxon>Eukaryota</taxon>
        <taxon>Viridiplantae</taxon>
        <taxon>Streptophyta</taxon>
        <taxon>Embryophyta</taxon>
        <taxon>Tracheophyta</taxon>
        <taxon>Spermatophyta</taxon>
        <taxon>Magnoliopsida</taxon>
        <taxon>Liliopsida</taxon>
        <taxon>Poales</taxon>
        <taxon>Poaceae</taxon>
        <taxon>BOP clade</taxon>
        <taxon>Pooideae</taxon>
        <taxon>Triticodae</taxon>
        <taxon>Triticeae</taxon>
        <taxon>Hordeinae</taxon>
        <taxon>Hordeum</taxon>
    </lineage>
</organism>
<dbReference type="GeneID" id="123402659"/>
<keyword evidence="2" id="KW-0378">Hydrolase</keyword>
<dbReference type="InterPro" id="IPR001087">
    <property type="entry name" value="GDSL"/>
</dbReference>
<keyword evidence="3" id="KW-0443">Lipid metabolism</keyword>
<dbReference type="OMA" id="FMISMGM"/>
<dbReference type="EnsemblPlants" id="HORVU.MOREX.r3.6HG0616020.1">
    <property type="protein sequence ID" value="HORVU.MOREX.r3.6HG0616020.1"/>
    <property type="gene ID" value="HORVU.MOREX.r3.6HG0616020"/>
</dbReference>
<reference evidence="6" key="2">
    <citation type="journal article" date="2012" name="Nature">
        <title>A physical, genetic and functional sequence assembly of the barley genome.</title>
        <authorList>
            <consortium name="The International Barley Genome Sequencing Consortium"/>
            <person name="Mayer K.F."/>
            <person name="Waugh R."/>
            <person name="Brown J.W."/>
            <person name="Schulman A."/>
            <person name="Langridge P."/>
            <person name="Platzer M."/>
            <person name="Fincher G.B."/>
            <person name="Muehlbauer G.J."/>
            <person name="Sato K."/>
            <person name="Close T.J."/>
            <person name="Wise R.P."/>
            <person name="Stein N."/>
        </authorList>
    </citation>
    <scope>NUCLEOTIDE SEQUENCE [LARGE SCALE GENOMIC DNA]</scope>
    <source>
        <strain evidence="6">cv. Morex</strain>
    </source>
</reference>
<evidence type="ECO:0000313" key="4">
    <source>
        <dbReference type="EMBL" id="BAJ88806.1"/>
    </source>
</evidence>
<accession>F2D135</accession>
<reference evidence="5" key="3">
    <citation type="submission" date="2020-10" db="EMBL/GenBank/DDBJ databases">
        <authorList>
            <person name="Scholz U."/>
            <person name="Mascher M."/>
            <person name="Fiebig A."/>
        </authorList>
    </citation>
    <scope>NUCLEOTIDE SEQUENCE [LARGE SCALE GENOMIC DNA]</scope>
    <source>
        <strain evidence="5">cv. Morex</strain>
    </source>
</reference>
<dbReference type="Gene3D" id="3.40.50.1110">
    <property type="entry name" value="SGNH hydrolase"/>
    <property type="match status" value="1"/>
</dbReference>
<evidence type="ECO:0000313" key="6">
    <source>
        <dbReference type="Proteomes" id="UP000011116"/>
    </source>
</evidence>
<dbReference type="Pfam" id="PF00657">
    <property type="entry name" value="Lipase_GDSL"/>
    <property type="match status" value="1"/>
</dbReference>
<comment type="similarity">
    <text evidence="1">Belongs to the 'GDSL' lipolytic enzyme family.</text>
</comment>
<dbReference type="Gramene" id="HORVU.MOREX.r2.6HG0510810.1">
    <property type="protein sequence ID" value="HORVU.MOREX.r2.6HG0510810.1"/>
    <property type="gene ID" value="HORVU.MOREX.r2.6HG0510810"/>
</dbReference>
<protein>
    <submittedName>
        <fullName evidence="4">Predicted protein</fullName>
    </submittedName>
</protein>
<dbReference type="PANTHER" id="PTHR45648:SF36">
    <property type="entry name" value="GDSL ESTERASE_LIPASE"/>
    <property type="match status" value="1"/>
</dbReference>
<dbReference type="InterPro" id="IPR036514">
    <property type="entry name" value="SGNH_hydro_sf"/>
</dbReference>
<evidence type="ECO:0000313" key="5">
    <source>
        <dbReference type="EnsemblPlants" id="HORVU.MOREX.r3.6HG0616020.1"/>
    </source>
</evidence>
<dbReference type="InterPro" id="IPR051058">
    <property type="entry name" value="GDSL_Est/Lipase"/>
</dbReference>
<dbReference type="SMR" id="F2D135"/>
<reference evidence="4" key="1">
    <citation type="journal article" date="2011" name="Plant Physiol.">
        <title>Comprehensive sequence analysis of 24,783 barley full-length cDNAs derived from 12 clone libraries.</title>
        <authorList>
            <person name="Matsumoto T."/>
            <person name="Tanaka T."/>
            <person name="Sakai H."/>
            <person name="Amano N."/>
            <person name="Kanamori H."/>
            <person name="Kurita K."/>
            <person name="Kikuta A."/>
            <person name="Kamiya K."/>
            <person name="Yamamoto M."/>
            <person name="Ikawa H."/>
            <person name="Fujii N."/>
            <person name="Hori K."/>
            <person name="Itoh T."/>
            <person name="Sato K."/>
        </authorList>
    </citation>
    <scope>NUCLEOTIDE SEQUENCE</scope>
    <source>
        <tissue evidence="4">Shoot</tissue>
    </source>
</reference>
<gene>
    <name evidence="5" type="primary">LOC123402659</name>
</gene>
<dbReference type="SUPFAM" id="SSF52266">
    <property type="entry name" value="SGNH hydrolase"/>
    <property type="match status" value="1"/>
</dbReference>
<dbReference type="Proteomes" id="UP000011116">
    <property type="component" value="Chromosome 6H"/>
</dbReference>
<proteinExistence type="evidence at transcript level"/>
<dbReference type="EMBL" id="AK358021">
    <property type="protein sequence ID" value="BAJ89235.1"/>
    <property type="molecule type" value="mRNA"/>
</dbReference>
<dbReference type="PANTHER" id="PTHR45648">
    <property type="entry name" value="GDSL LIPASE/ACYLHYDROLASE FAMILY PROTEIN (AFU_ORTHOLOGUE AFUA_4G14700)"/>
    <property type="match status" value="1"/>
</dbReference>
<keyword evidence="6" id="KW-1185">Reference proteome</keyword>